<proteinExistence type="predicted"/>
<keyword evidence="4" id="KW-1185">Reference proteome</keyword>
<keyword evidence="2" id="KW-0732">Signal</keyword>
<dbReference type="Proteomes" id="UP001151699">
    <property type="component" value="Chromosome A"/>
</dbReference>
<evidence type="ECO:0000256" key="1">
    <source>
        <dbReference type="SAM" id="MobiDB-lite"/>
    </source>
</evidence>
<sequence length="206" mass="23467">MKLQIIVLASIVSLASAKPVSEDSHREPVKRGLFDNISHFPFLASSSSAHGSSSSSSSSSSDSDYHDHDDHHDFHDYHHDHLSDYHSHSHLIHHHPELNGHFDDVAISYQNQYFGHHDVPSFPTSYHHQHLFDNHLTTHDFDDELHKSLLKYSHLDAPEYVNDYKNYGGDLGQYSHHAGVLALSDDHKIDTLLDPYTPIHSSYDSY</sequence>
<protein>
    <recommendedName>
        <fullName evidence="5">Histidine-rich protein</fullName>
    </recommendedName>
</protein>
<feature type="compositionally biased region" description="Low complexity" evidence="1">
    <location>
        <begin position="46"/>
        <end position="62"/>
    </location>
</feature>
<name>A0A9Q0S8S2_9DIPT</name>
<feature type="signal peptide" evidence="2">
    <location>
        <begin position="1"/>
        <end position="17"/>
    </location>
</feature>
<feature type="chain" id="PRO_5040134351" description="Histidine-rich protein" evidence="2">
    <location>
        <begin position="18"/>
        <end position="206"/>
    </location>
</feature>
<reference evidence="3" key="1">
    <citation type="submission" date="2022-07" db="EMBL/GenBank/DDBJ databases">
        <authorList>
            <person name="Trinca V."/>
            <person name="Uliana J.V.C."/>
            <person name="Torres T.T."/>
            <person name="Ward R.J."/>
            <person name="Monesi N."/>
        </authorList>
    </citation>
    <scope>NUCLEOTIDE SEQUENCE</scope>
    <source>
        <strain evidence="3">HSMRA1968</strain>
        <tissue evidence="3">Whole embryos</tissue>
    </source>
</reference>
<evidence type="ECO:0008006" key="5">
    <source>
        <dbReference type="Google" id="ProtNLM"/>
    </source>
</evidence>
<dbReference type="AlphaFoldDB" id="A0A9Q0S8S2"/>
<dbReference type="OrthoDB" id="10503731at2759"/>
<feature type="region of interest" description="Disordered" evidence="1">
    <location>
        <begin position="46"/>
        <end position="67"/>
    </location>
</feature>
<comment type="caution">
    <text evidence="3">The sequence shown here is derived from an EMBL/GenBank/DDBJ whole genome shotgun (WGS) entry which is preliminary data.</text>
</comment>
<accession>A0A9Q0S8S2</accession>
<dbReference type="EMBL" id="WJQU01000001">
    <property type="protein sequence ID" value="KAJ6649522.1"/>
    <property type="molecule type" value="Genomic_DNA"/>
</dbReference>
<organism evidence="3 4">
    <name type="scientific">Pseudolycoriella hygida</name>
    <dbReference type="NCBI Taxonomy" id="35572"/>
    <lineage>
        <taxon>Eukaryota</taxon>
        <taxon>Metazoa</taxon>
        <taxon>Ecdysozoa</taxon>
        <taxon>Arthropoda</taxon>
        <taxon>Hexapoda</taxon>
        <taxon>Insecta</taxon>
        <taxon>Pterygota</taxon>
        <taxon>Neoptera</taxon>
        <taxon>Endopterygota</taxon>
        <taxon>Diptera</taxon>
        <taxon>Nematocera</taxon>
        <taxon>Sciaroidea</taxon>
        <taxon>Sciaridae</taxon>
        <taxon>Pseudolycoriella</taxon>
    </lineage>
</organism>
<evidence type="ECO:0000313" key="4">
    <source>
        <dbReference type="Proteomes" id="UP001151699"/>
    </source>
</evidence>
<gene>
    <name evidence="3" type="ORF">Bhyg_04758</name>
</gene>
<evidence type="ECO:0000256" key="2">
    <source>
        <dbReference type="SAM" id="SignalP"/>
    </source>
</evidence>
<evidence type="ECO:0000313" key="3">
    <source>
        <dbReference type="EMBL" id="KAJ6649522.1"/>
    </source>
</evidence>